<dbReference type="InterPro" id="IPR011250">
    <property type="entry name" value="OMP/PagP_B-barrel"/>
</dbReference>
<dbReference type="Gene3D" id="2.40.160.20">
    <property type="match status" value="1"/>
</dbReference>
<dbReference type="InterPro" id="IPR006315">
    <property type="entry name" value="OM_autotransptr_brl_dom"/>
</dbReference>
<accession>A0ABR6GYD2</accession>
<feature type="signal peptide" evidence="3">
    <location>
        <begin position="1"/>
        <end position="19"/>
    </location>
</feature>
<evidence type="ECO:0000259" key="4">
    <source>
        <dbReference type="Pfam" id="PF13505"/>
    </source>
</evidence>
<dbReference type="SUPFAM" id="SSF56925">
    <property type="entry name" value="OMPA-like"/>
    <property type="match status" value="1"/>
</dbReference>
<evidence type="ECO:0000256" key="2">
    <source>
        <dbReference type="ARBA" id="ARBA00022729"/>
    </source>
</evidence>
<comment type="subcellular location">
    <subcellularLocation>
        <location evidence="1">Cell outer membrane</location>
    </subcellularLocation>
</comment>
<proteinExistence type="predicted"/>
<dbReference type="NCBIfam" id="TIGR01414">
    <property type="entry name" value="autotrans_barl"/>
    <property type="match status" value="1"/>
</dbReference>
<keyword evidence="2 3" id="KW-0732">Signal</keyword>
<dbReference type="EMBL" id="JACHXO010000010">
    <property type="protein sequence ID" value="MBB3197119.1"/>
    <property type="molecule type" value="Genomic_DNA"/>
</dbReference>
<evidence type="ECO:0000313" key="5">
    <source>
        <dbReference type="EMBL" id="MBB3197119.1"/>
    </source>
</evidence>
<dbReference type="InterPro" id="IPR027385">
    <property type="entry name" value="Beta-barrel_OMP"/>
</dbReference>
<sequence>MKKIAFIAAALLSTGLAQAQNSPFYVDAGYSFMQLHTSDPDTKKGLGALRGMAGWEVHPNLALELMLAAGVSDAKYSDGSKIKLSHSLGVFAKPKFAVTDQIEVFGRAGWTRTRLKVSDGSNSVTDHGQDLAWGLGASYKIMPGWSASLDYTRYYDKNGGNISGIGVNVGYRF</sequence>
<dbReference type="Proteomes" id="UP000574369">
    <property type="component" value="Unassembled WGS sequence"/>
</dbReference>
<protein>
    <submittedName>
        <fullName evidence="5">Outer membrane autotransporter protein</fullName>
    </submittedName>
</protein>
<feature type="domain" description="Outer membrane protein beta-barrel" evidence="4">
    <location>
        <begin position="6"/>
        <end position="173"/>
    </location>
</feature>
<dbReference type="RefSeq" id="WP_088454084.1">
    <property type="nucleotide sequence ID" value="NZ_JACHXO010000010.1"/>
</dbReference>
<comment type="caution">
    <text evidence="5">The sequence shown here is derived from an EMBL/GenBank/DDBJ whole genome shotgun (WGS) entry which is preliminary data.</text>
</comment>
<keyword evidence="6" id="KW-1185">Reference proteome</keyword>
<evidence type="ECO:0000313" key="6">
    <source>
        <dbReference type="Proteomes" id="UP000574369"/>
    </source>
</evidence>
<evidence type="ECO:0000256" key="3">
    <source>
        <dbReference type="SAM" id="SignalP"/>
    </source>
</evidence>
<gene>
    <name evidence="5" type="ORF">FHS28_004544</name>
</gene>
<organism evidence="5 6">
    <name type="scientific">Roseateles terrae</name>
    <dbReference type="NCBI Taxonomy" id="431060"/>
    <lineage>
        <taxon>Bacteria</taxon>
        <taxon>Pseudomonadati</taxon>
        <taxon>Pseudomonadota</taxon>
        <taxon>Betaproteobacteria</taxon>
        <taxon>Burkholderiales</taxon>
        <taxon>Sphaerotilaceae</taxon>
        <taxon>Roseateles</taxon>
    </lineage>
</organism>
<evidence type="ECO:0000256" key="1">
    <source>
        <dbReference type="ARBA" id="ARBA00004442"/>
    </source>
</evidence>
<feature type="chain" id="PRO_5046028746" evidence="3">
    <location>
        <begin position="20"/>
        <end position="173"/>
    </location>
</feature>
<dbReference type="Pfam" id="PF13505">
    <property type="entry name" value="OMP_b-brl"/>
    <property type="match status" value="1"/>
</dbReference>
<name>A0ABR6GYD2_9BURK</name>
<reference evidence="5 6" key="1">
    <citation type="submission" date="2020-08" db="EMBL/GenBank/DDBJ databases">
        <title>Genomic Encyclopedia of Type Strains, Phase III (KMG-III): the genomes of soil and plant-associated and newly described type strains.</title>
        <authorList>
            <person name="Whitman W."/>
        </authorList>
    </citation>
    <scope>NUCLEOTIDE SEQUENCE [LARGE SCALE GENOMIC DNA]</scope>
    <source>
        <strain evidence="5 6">CECT 7247</strain>
    </source>
</reference>